<sequence>MARTDNDSWDLASSVGVTATAVAAARAVASRGPDAIIDDPFAAPLVRAVGVDFFTRIVDGDIAFPTDPDADGPQLMTTMMAVRTRFFDDFFTAAAEAGIDQAVILAAGLDSRAYRLHWPAGTTVYEIDQPEVIEFKTRTLADLGAEPTAERRTVAVDLRDDWASALRAAGFDPARPTAWSAEGLLAYLPPQAQDQLFDTVTALSAPGSRLATEYHPDGGAALGQRSRVISDAWRDYGFDVDLSELFYTGERHPAGQYLRDHGWQISARTRPEVFADYGRRYPEAESVDSMRDSVSIIATLT</sequence>
<gene>
    <name evidence="7" type="ORF">MIU77_14885</name>
</gene>
<dbReference type="InterPro" id="IPR011610">
    <property type="entry name" value="SAM_mthyl_Trfase_ML2640-like"/>
</dbReference>
<reference evidence="7" key="1">
    <citation type="submission" date="2022-08" db="EMBL/GenBank/DDBJ databases">
        <title>Complete genome sequence of 14 non-tuberculosis mycobacteria type-strains.</title>
        <authorList>
            <person name="Igarashi Y."/>
            <person name="Osugi A."/>
            <person name="Mitarai S."/>
        </authorList>
    </citation>
    <scope>NUCLEOTIDE SEQUENCE</scope>
    <source>
        <strain evidence="7">DSM 45575</strain>
    </source>
</reference>
<keyword evidence="4" id="KW-0808">Transferase</keyword>
<dbReference type="RefSeq" id="WP_240170406.1">
    <property type="nucleotide sequence ID" value="NZ_CP092365.1"/>
</dbReference>
<keyword evidence="3 6" id="KW-0489">Methyltransferase</keyword>
<protein>
    <recommendedName>
        <fullName evidence="6">S-adenosyl-L-methionine-dependent methyltransferase</fullName>
        <ecNumber evidence="6">2.1.1.-</ecNumber>
    </recommendedName>
</protein>
<organism evidence="7 8">
    <name type="scientific">Mycolicibacillus parakoreensis</name>
    <dbReference type="NCBI Taxonomy" id="1069221"/>
    <lineage>
        <taxon>Bacteria</taxon>
        <taxon>Bacillati</taxon>
        <taxon>Actinomycetota</taxon>
        <taxon>Actinomycetes</taxon>
        <taxon>Mycobacteriales</taxon>
        <taxon>Mycobacteriaceae</taxon>
        <taxon>Mycolicibacillus</taxon>
    </lineage>
</organism>
<dbReference type="GO" id="GO:0032259">
    <property type="term" value="P:methylation"/>
    <property type="evidence" value="ECO:0007669"/>
    <property type="project" value="UniProtKB-KW"/>
</dbReference>
<dbReference type="SUPFAM" id="SSF53335">
    <property type="entry name" value="S-adenosyl-L-methionine-dependent methyltransferases"/>
    <property type="match status" value="1"/>
</dbReference>
<accession>A0ABY3TWM9</accession>
<dbReference type="PANTHER" id="PTHR43619:SF2">
    <property type="entry name" value="S-ADENOSYL-L-METHIONINE-DEPENDENT METHYLTRANSFERASES SUPERFAMILY PROTEIN"/>
    <property type="match status" value="1"/>
</dbReference>
<dbReference type="NCBIfam" id="TIGR00027">
    <property type="entry name" value="mthyl_TIGR00027"/>
    <property type="match status" value="1"/>
</dbReference>
<evidence type="ECO:0000256" key="4">
    <source>
        <dbReference type="ARBA" id="ARBA00022679"/>
    </source>
</evidence>
<name>A0ABY3TWM9_9MYCO</name>
<dbReference type="Pfam" id="PF04072">
    <property type="entry name" value="LCM"/>
    <property type="match status" value="1"/>
</dbReference>
<evidence type="ECO:0000256" key="3">
    <source>
        <dbReference type="ARBA" id="ARBA00022603"/>
    </source>
</evidence>
<dbReference type="InterPro" id="IPR029063">
    <property type="entry name" value="SAM-dependent_MTases_sf"/>
</dbReference>
<dbReference type="EMBL" id="CP092365">
    <property type="protein sequence ID" value="ULN52128.1"/>
    <property type="molecule type" value="Genomic_DNA"/>
</dbReference>
<dbReference type="EC" id="2.1.1.-" evidence="6"/>
<evidence type="ECO:0000256" key="2">
    <source>
        <dbReference type="ARBA" id="ARBA00008138"/>
    </source>
</evidence>
<keyword evidence="8" id="KW-1185">Reference proteome</keyword>
<dbReference type="Proteomes" id="UP001055200">
    <property type="component" value="Chromosome"/>
</dbReference>
<evidence type="ECO:0000256" key="1">
    <source>
        <dbReference type="ARBA" id="ARBA00003907"/>
    </source>
</evidence>
<evidence type="ECO:0000256" key="5">
    <source>
        <dbReference type="ARBA" id="ARBA00022691"/>
    </source>
</evidence>
<evidence type="ECO:0000256" key="6">
    <source>
        <dbReference type="RuleBase" id="RU362030"/>
    </source>
</evidence>
<proteinExistence type="inferred from homology"/>
<dbReference type="GO" id="GO:0008168">
    <property type="term" value="F:methyltransferase activity"/>
    <property type="evidence" value="ECO:0007669"/>
    <property type="project" value="UniProtKB-KW"/>
</dbReference>
<comment type="similarity">
    <text evidence="2 6">Belongs to the UPF0677 family.</text>
</comment>
<dbReference type="PANTHER" id="PTHR43619">
    <property type="entry name" value="S-ADENOSYL-L-METHIONINE-DEPENDENT METHYLTRANSFERASE YKTD-RELATED"/>
    <property type="match status" value="1"/>
</dbReference>
<comment type="function">
    <text evidence="1 6">Exhibits S-adenosyl-L-methionine-dependent methyltransferase activity.</text>
</comment>
<evidence type="ECO:0000313" key="8">
    <source>
        <dbReference type="Proteomes" id="UP001055200"/>
    </source>
</evidence>
<dbReference type="Gene3D" id="3.40.50.150">
    <property type="entry name" value="Vaccinia Virus protein VP39"/>
    <property type="match status" value="1"/>
</dbReference>
<dbReference type="InterPro" id="IPR007213">
    <property type="entry name" value="Ppm1/Ppm2/Tcmp"/>
</dbReference>
<evidence type="ECO:0000313" key="7">
    <source>
        <dbReference type="EMBL" id="ULN52128.1"/>
    </source>
</evidence>
<keyword evidence="5 6" id="KW-0949">S-adenosyl-L-methionine</keyword>